<comment type="caution">
    <text evidence="6">The sequence shown here is derived from an EMBL/GenBank/DDBJ whole genome shotgun (WGS) entry which is preliminary data.</text>
</comment>
<feature type="domain" description="NlpC/P60" evidence="5">
    <location>
        <begin position="124"/>
        <end position="252"/>
    </location>
</feature>
<dbReference type="InterPro" id="IPR051202">
    <property type="entry name" value="Peptidase_C40"/>
</dbReference>
<keyword evidence="7" id="KW-1185">Reference proteome</keyword>
<organism evidence="6 7">
    <name type="scientific">Capnocytophaga bilenii</name>
    <dbReference type="NCBI Taxonomy" id="2819369"/>
    <lineage>
        <taxon>Bacteria</taxon>
        <taxon>Pseudomonadati</taxon>
        <taxon>Bacteroidota</taxon>
        <taxon>Flavobacteriia</taxon>
        <taxon>Flavobacteriales</taxon>
        <taxon>Flavobacteriaceae</taxon>
        <taxon>Capnocytophaga</taxon>
    </lineage>
</organism>
<evidence type="ECO:0000313" key="7">
    <source>
        <dbReference type="Proteomes" id="UP000681610"/>
    </source>
</evidence>
<dbReference type="Proteomes" id="UP000681610">
    <property type="component" value="Unassembled WGS sequence"/>
</dbReference>
<evidence type="ECO:0000256" key="4">
    <source>
        <dbReference type="ARBA" id="ARBA00022807"/>
    </source>
</evidence>
<dbReference type="PANTHER" id="PTHR47053:SF1">
    <property type="entry name" value="MUREIN DD-ENDOPEPTIDASE MEPH-RELATED"/>
    <property type="match status" value="1"/>
</dbReference>
<keyword evidence="3" id="KW-0378">Hydrolase</keyword>
<comment type="similarity">
    <text evidence="1">Belongs to the peptidase C40 family.</text>
</comment>
<evidence type="ECO:0000259" key="5">
    <source>
        <dbReference type="PROSITE" id="PS51935"/>
    </source>
</evidence>
<accession>A0ABS3Q044</accession>
<proteinExistence type="inferred from homology"/>
<dbReference type="Pfam" id="PF00877">
    <property type="entry name" value="NLPC_P60"/>
    <property type="match status" value="1"/>
</dbReference>
<dbReference type="InterPro" id="IPR038765">
    <property type="entry name" value="Papain-like_cys_pep_sf"/>
</dbReference>
<dbReference type="InterPro" id="IPR000064">
    <property type="entry name" value="NLP_P60_dom"/>
</dbReference>
<dbReference type="RefSeq" id="WP_009415461.1">
    <property type="nucleotide sequence ID" value="NZ_CAUQMC010000003.1"/>
</dbReference>
<protein>
    <submittedName>
        <fullName evidence="6">C40 family peptidase</fullName>
    </submittedName>
</protein>
<keyword evidence="2" id="KW-0645">Protease</keyword>
<gene>
    <name evidence="6" type="ORF">J4N46_11215</name>
</gene>
<evidence type="ECO:0000256" key="1">
    <source>
        <dbReference type="ARBA" id="ARBA00007074"/>
    </source>
</evidence>
<dbReference type="Gene3D" id="3.90.1720.10">
    <property type="entry name" value="endopeptidase domain like (from Nostoc punctiforme)"/>
    <property type="match status" value="1"/>
</dbReference>
<sequence>MKILETPYGICHLSVVPVRVSPCESAEMCTQLLFGELLQVTEKHDNWCLIRLLYDNSEGWVATNQFTEISDKDYKKALKKKEKYAHKWLTKLRLKTGADLYLHIPKGATFSHNHLLHTSQSTQRAPHPSVVATAKEYINVPFLAGGRTPFGIDAAGLVQIVFKLCGVHLPRTAQAQASCGSSISFLEESKAGDLAFFDDEEGNIIHVGILLGDNKIIHSYGKVRIDRLDHIGIFNNELRNYTHQLRLLRKIDI</sequence>
<dbReference type="Gene3D" id="2.30.30.40">
    <property type="entry name" value="SH3 Domains"/>
    <property type="match status" value="1"/>
</dbReference>
<dbReference type="EMBL" id="JAGDYP010000010">
    <property type="protein sequence ID" value="MBO1884964.1"/>
    <property type="molecule type" value="Genomic_DNA"/>
</dbReference>
<evidence type="ECO:0000256" key="3">
    <source>
        <dbReference type="ARBA" id="ARBA00022801"/>
    </source>
</evidence>
<dbReference type="PROSITE" id="PS51935">
    <property type="entry name" value="NLPC_P60"/>
    <property type="match status" value="1"/>
</dbReference>
<dbReference type="InterPro" id="IPR041382">
    <property type="entry name" value="SH3_16"/>
</dbReference>
<keyword evidence="4" id="KW-0788">Thiol protease</keyword>
<name>A0ABS3Q044_9FLAO</name>
<dbReference type="SUPFAM" id="SSF54001">
    <property type="entry name" value="Cysteine proteinases"/>
    <property type="match status" value="1"/>
</dbReference>
<reference evidence="6 7" key="1">
    <citation type="submission" date="2021-03" db="EMBL/GenBank/DDBJ databases">
        <title>Isolation and description of Capnocytophaga bilenii sp. nov., a novel Capnocytophaga species, isolated from a gingivitis subject.</title>
        <authorList>
            <person name="Antezack A."/>
            <person name="Monnet-Corti V."/>
            <person name="La Scola B."/>
        </authorList>
    </citation>
    <scope>NUCLEOTIDE SEQUENCE [LARGE SCALE GENOMIC DNA]</scope>
    <source>
        <strain evidence="6 7">Marseille-Q4570</strain>
    </source>
</reference>
<evidence type="ECO:0000256" key="2">
    <source>
        <dbReference type="ARBA" id="ARBA00022670"/>
    </source>
</evidence>
<dbReference type="PANTHER" id="PTHR47053">
    <property type="entry name" value="MUREIN DD-ENDOPEPTIDASE MEPH-RELATED"/>
    <property type="match status" value="1"/>
</dbReference>
<evidence type="ECO:0000313" key="6">
    <source>
        <dbReference type="EMBL" id="MBO1884964.1"/>
    </source>
</evidence>
<dbReference type="Pfam" id="PF18348">
    <property type="entry name" value="SH3_16"/>
    <property type="match status" value="1"/>
</dbReference>